<dbReference type="EMBL" id="CP002192">
    <property type="protein sequence ID" value="AFD26896.1"/>
    <property type="molecule type" value="Genomic_DNA"/>
</dbReference>
<dbReference type="HOGENOM" id="CLU_007383_1_7_0"/>
<dbReference type="Proteomes" id="UP000007575">
    <property type="component" value="Plasmid P1"/>
</dbReference>
<evidence type="ECO:0000313" key="4">
    <source>
        <dbReference type="Proteomes" id="UP000007575"/>
    </source>
</evidence>
<dbReference type="AlphaFoldDB" id="H8H0M7"/>
<evidence type="ECO:0000256" key="1">
    <source>
        <dbReference type="ARBA" id="ARBA00007637"/>
    </source>
</evidence>
<dbReference type="Gene3D" id="3.40.50.720">
    <property type="entry name" value="NAD(P)-binding Rossmann-like Domain"/>
    <property type="match status" value="1"/>
</dbReference>
<organism evidence="3 4">
    <name type="scientific">Deinococcus gobiensis (strain DSM 21396 / JCM 16679 / CGMCC 1.7299 / I-0)</name>
    <dbReference type="NCBI Taxonomy" id="745776"/>
    <lineage>
        <taxon>Bacteria</taxon>
        <taxon>Thermotogati</taxon>
        <taxon>Deinococcota</taxon>
        <taxon>Deinococci</taxon>
        <taxon>Deinococcales</taxon>
        <taxon>Deinococcaceae</taxon>
        <taxon>Deinococcus</taxon>
    </lineage>
</organism>
<protein>
    <submittedName>
        <fullName evidence="3">UDP-glucose 4-epimerase, putative</fullName>
    </submittedName>
</protein>
<keyword evidence="4" id="KW-1185">Reference proteome</keyword>
<dbReference type="PATRIC" id="fig|745776.4.peg.3047"/>
<geneLocation type="plasmid" evidence="3 4">
    <name>P1</name>
</geneLocation>
<dbReference type="RefSeq" id="WP_014695414.1">
    <property type="nucleotide sequence ID" value="NC_017805.1"/>
</dbReference>
<dbReference type="Gene3D" id="3.90.25.10">
    <property type="entry name" value="UDP-galactose 4-epimerase, domain 1"/>
    <property type="match status" value="1"/>
</dbReference>
<gene>
    <name evidence="3" type="ordered locus">DGo_PA0010</name>
</gene>
<accession>H8H0M7</accession>
<dbReference type="KEGG" id="dgo:DGo_PA0010"/>
<keyword evidence="3" id="KW-0614">Plasmid</keyword>
<sequence>MTRLLITGGLGFIGSHVAEQALERGIEVAVFDNLSSGRRENVPGAVRVYEADLRDEAAVSAAVADFAPDWISHHAAQASVPGSLRDPGHDASVNVLGTLNLLEAARRGGVRRVVFASTGGAIYGEVPDHEVGQVGGPLRPFTPYAVSKLAGEQYLEVYRHHFGLESVTLRYSNVYGERQSIHGEAGVVAAFCEALLRGGPLRVNGRHEAGDRGCVRDYVYVGDVARANLLALEGRLDPAQPVLDVGTGVGTDSRALAETLLRASGSRAAVESGPPRAGDVGRSVLSAEALRTLLGDLTPLETGLARTLAWYRQEAVPG</sequence>
<comment type="similarity">
    <text evidence="1">Belongs to the NAD(P)-dependent epimerase/dehydratase family.</text>
</comment>
<name>H8H0M7_DEIGI</name>
<dbReference type="InterPro" id="IPR001509">
    <property type="entry name" value="Epimerase_deHydtase"/>
</dbReference>
<evidence type="ECO:0000259" key="2">
    <source>
        <dbReference type="Pfam" id="PF01370"/>
    </source>
</evidence>
<evidence type="ECO:0000313" key="3">
    <source>
        <dbReference type="EMBL" id="AFD26896.1"/>
    </source>
</evidence>
<dbReference type="OrthoDB" id="9811743at2"/>
<reference evidence="3 4" key="1">
    <citation type="journal article" date="2012" name="PLoS ONE">
        <title>Genome sequence and transcriptome analysis of the radioresistant bacterium Deinococcus gobiensis: insights into the extreme environmental adaptations.</title>
        <authorList>
            <person name="Yuan M."/>
            <person name="Chen M."/>
            <person name="Zhang W."/>
            <person name="Lu W."/>
            <person name="Wang J."/>
            <person name="Yang M."/>
            <person name="Zhao P."/>
            <person name="Tang R."/>
            <person name="Li X."/>
            <person name="Hao Y."/>
            <person name="Zhou Z."/>
            <person name="Zhan Y."/>
            <person name="Yu H."/>
            <person name="Teng C."/>
            <person name="Yan Y."/>
            <person name="Ping S."/>
            <person name="Wang Y."/>
            <person name="Lin M."/>
        </authorList>
    </citation>
    <scope>NUCLEOTIDE SEQUENCE [LARGE SCALE GENOMIC DNA]</scope>
    <source>
        <strain evidence="4">DSM 21396 / JCM 16679 / CGMCC 1.7299 / I-0</strain>
        <plasmid evidence="3">P1</plasmid>
    </source>
</reference>
<dbReference type="Pfam" id="PF01370">
    <property type="entry name" value="Epimerase"/>
    <property type="match status" value="1"/>
</dbReference>
<feature type="domain" description="NAD-dependent epimerase/dehydratase" evidence="2">
    <location>
        <begin position="5"/>
        <end position="234"/>
    </location>
</feature>
<dbReference type="SUPFAM" id="SSF51735">
    <property type="entry name" value="NAD(P)-binding Rossmann-fold domains"/>
    <property type="match status" value="1"/>
</dbReference>
<dbReference type="InterPro" id="IPR036291">
    <property type="entry name" value="NAD(P)-bd_dom_sf"/>
</dbReference>
<proteinExistence type="inferred from homology"/>
<dbReference type="PANTHER" id="PTHR43000">
    <property type="entry name" value="DTDP-D-GLUCOSE 4,6-DEHYDRATASE-RELATED"/>
    <property type="match status" value="1"/>
</dbReference>